<dbReference type="Pfam" id="PF01609">
    <property type="entry name" value="DDE_Tnp_1"/>
    <property type="match status" value="1"/>
</dbReference>
<dbReference type="RefSeq" id="WP_377915114.1">
    <property type="nucleotide sequence ID" value="NZ_JBHRZT010000046.1"/>
</dbReference>
<dbReference type="InterPro" id="IPR002559">
    <property type="entry name" value="Transposase_11"/>
</dbReference>
<accession>A0ABV8B4B9</accession>
<sequence length="294" mass="33981">MIPHITDSHSSTHALQTFFHYIDRMQSLPNPIGQTGRPPVCRKAFLKSFFLKTWFRLDSLRKLRRFLKDFPYFSHLCGFSKLPHLATFARVATWFREEGYESIHLETLQRMGLRHTLIAVIDSTALRSSLYDSQAAKGKSTRFSWYKGYKLHLCINAEGVVLSYAFVPANRYDSIIAPTVLFALKELDLDIAFILGDAAYDSKDVRKAASQIGPQMITPINKRNGTRKDVYARVMPAFLETALGDLLFDQRNKVERLFHLLKDKGLENPRMFGYHRYRFHVQTMLLMHNIGCLL</sequence>
<evidence type="ECO:0000259" key="2">
    <source>
        <dbReference type="Pfam" id="PF05598"/>
    </source>
</evidence>
<dbReference type="InterPro" id="IPR008490">
    <property type="entry name" value="Transposase_InsH_N"/>
</dbReference>
<feature type="domain" description="Transposase InsH N-terminal" evidence="2">
    <location>
        <begin position="11"/>
        <end position="91"/>
    </location>
</feature>
<gene>
    <name evidence="3" type="ORF">ACFOU2_11275</name>
</gene>
<reference evidence="4" key="1">
    <citation type="journal article" date="2019" name="Int. J. Syst. Evol. Microbiol.">
        <title>The Global Catalogue of Microorganisms (GCM) 10K type strain sequencing project: providing services to taxonomists for standard genome sequencing and annotation.</title>
        <authorList>
            <consortium name="The Broad Institute Genomics Platform"/>
            <consortium name="The Broad Institute Genome Sequencing Center for Infectious Disease"/>
            <person name="Wu L."/>
            <person name="Ma J."/>
        </authorList>
    </citation>
    <scope>NUCLEOTIDE SEQUENCE [LARGE SCALE GENOMIC DNA]</scope>
    <source>
        <strain evidence="4">CCUG 61889</strain>
    </source>
</reference>
<keyword evidence="4" id="KW-1185">Reference proteome</keyword>
<evidence type="ECO:0000313" key="4">
    <source>
        <dbReference type="Proteomes" id="UP001595752"/>
    </source>
</evidence>
<dbReference type="Proteomes" id="UP001595752">
    <property type="component" value="Unassembled WGS sequence"/>
</dbReference>
<comment type="caution">
    <text evidence="3">The sequence shown here is derived from an EMBL/GenBank/DDBJ whole genome shotgun (WGS) entry which is preliminary data.</text>
</comment>
<name>A0ABV8B4B9_9BACI</name>
<dbReference type="Pfam" id="PF05598">
    <property type="entry name" value="DUF772"/>
    <property type="match status" value="1"/>
</dbReference>
<evidence type="ECO:0000313" key="3">
    <source>
        <dbReference type="EMBL" id="MFC3884039.1"/>
    </source>
</evidence>
<evidence type="ECO:0000259" key="1">
    <source>
        <dbReference type="Pfam" id="PF01609"/>
    </source>
</evidence>
<protein>
    <submittedName>
        <fullName evidence="3">Transposase</fullName>
    </submittedName>
</protein>
<feature type="domain" description="Transposase IS4-like" evidence="1">
    <location>
        <begin position="117"/>
        <end position="290"/>
    </location>
</feature>
<proteinExistence type="predicted"/>
<organism evidence="3 4">
    <name type="scientific">Bacillus songklensis</name>
    <dbReference type="NCBI Taxonomy" id="1069116"/>
    <lineage>
        <taxon>Bacteria</taxon>
        <taxon>Bacillati</taxon>
        <taxon>Bacillota</taxon>
        <taxon>Bacilli</taxon>
        <taxon>Bacillales</taxon>
        <taxon>Bacillaceae</taxon>
        <taxon>Bacillus</taxon>
    </lineage>
</organism>
<dbReference type="EMBL" id="JBHRZT010000046">
    <property type="protein sequence ID" value="MFC3884039.1"/>
    <property type="molecule type" value="Genomic_DNA"/>
</dbReference>